<dbReference type="InterPro" id="IPR039251">
    <property type="entry name" value="OXLD1"/>
</dbReference>
<sequence>MLLGAVRSSRGLVGPRGGAAAGQETLYLFRHPHDSGTAMPSLLDRSCHWLVNTRRLPAILIENGQRDIHGDAQGNGSQNAPSQMDKGSSSEEVEAISPKDKDALFSKPPTLLPPTNCCMSGCHNCVWIAYTEELLKYYQDGGDQALAAVEEHIQDENIKMILKMEIRFRMKKD</sequence>
<dbReference type="CTD" id="339229"/>
<evidence type="ECO:0000259" key="2">
    <source>
        <dbReference type="Pfam" id="PF09791"/>
    </source>
</evidence>
<dbReference type="AlphaFoldDB" id="A0A8D2LNR7"/>
<dbReference type="GeneID" id="123016496"/>
<feature type="compositionally biased region" description="Polar residues" evidence="1">
    <location>
        <begin position="74"/>
        <end position="87"/>
    </location>
</feature>
<gene>
    <name evidence="3" type="primary">OXLD1</name>
</gene>
<dbReference type="KEGG" id="vko:123016496"/>
<dbReference type="InterPro" id="IPR019180">
    <property type="entry name" value="Oxidoreductase-like_N"/>
</dbReference>
<keyword evidence="4" id="KW-1185">Reference proteome</keyword>
<organism evidence="3 4">
    <name type="scientific">Varanus komodoensis</name>
    <name type="common">Komodo dragon</name>
    <dbReference type="NCBI Taxonomy" id="61221"/>
    <lineage>
        <taxon>Eukaryota</taxon>
        <taxon>Metazoa</taxon>
        <taxon>Chordata</taxon>
        <taxon>Craniata</taxon>
        <taxon>Vertebrata</taxon>
        <taxon>Euteleostomi</taxon>
        <taxon>Lepidosauria</taxon>
        <taxon>Squamata</taxon>
        <taxon>Bifurcata</taxon>
        <taxon>Unidentata</taxon>
        <taxon>Episquamata</taxon>
        <taxon>Toxicofera</taxon>
        <taxon>Anguimorpha</taxon>
        <taxon>Paleoanguimorpha</taxon>
        <taxon>Varanoidea</taxon>
        <taxon>Varanidae</taxon>
        <taxon>Varanus</taxon>
    </lineage>
</organism>
<proteinExistence type="predicted"/>
<dbReference type="RefSeq" id="XP_044272862.1">
    <property type="nucleotide sequence ID" value="XM_044416927.1"/>
</dbReference>
<dbReference type="OMA" id="CHGRLVN"/>
<dbReference type="GO" id="GO:0005739">
    <property type="term" value="C:mitochondrion"/>
    <property type="evidence" value="ECO:0007669"/>
    <property type="project" value="TreeGrafter"/>
</dbReference>
<evidence type="ECO:0000313" key="4">
    <source>
        <dbReference type="Proteomes" id="UP000694545"/>
    </source>
</evidence>
<reference evidence="3" key="1">
    <citation type="submission" date="2025-08" db="UniProtKB">
        <authorList>
            <consortium name="Ensembl"/>
        </authorList>
    </citation>
    <scope>IDENTIFICATION</scope>
</reference>
<evidence type="ECO:0000313" key="3">
    <source>
        <dbReference type="Ensembl" id="ENSVKKP00000024836.1"/>
    </source>
</evidence>
<feature type="domain" description="Oxidoreductase-like" evidence="2">
    <location>
        <begin position="112"/>
        <end position="139"/>
    </location>
</feature>
<protein>
    <submittedName>
        <fullName evidence="3">Oxidoreductase like domain containing 1</fullName>
    </submittedName>
</protein>
<dbReference type="Ensembl" id="ENSVKKT00000025440.1">
    <property type="protein sequence ID" value="ENSVKKP00000024836.1"/>
    <property type="gene ID" value="ENSVKKG00000016362.1"/>
</dbReference>
<dbReference type="OrthoDB" id="10064411at2759"/>
<accession>A0A8D2LNR7</accession>
<dbReference type="Pfam" id="PF09791">
    <property type="entry name" value="Oxidored-like"/>
    <property type="match status" value="1"/>
</dbReference>
<evidence type="ECO:0000256" key="1">
    <source>
        <dbReference type="SAM" id="MobiDB-lite"/>
    </source>
</evidence>
<feature type="region of interest" description="Disordered" evidence="1">
    <location>
        <begin position="67"/>
        <end position="106"/>
    </location>
</feature>
<dbReference type="Proteomes" id="UP000694545">
    <property type="component" value="Unplaced"/>
</dbReference>
<reference evidence="3" key="2">
    <citation type="submission" date="2025-09" db="UniProtKB">
        <authorList>
            <consortium name="Ensembl"/>
        </authorList>
    </citation>
    <scope>IDENTIFICATION</scope>
</reference>
<dbReference type="PANTHER" id="PTHR21193">
    <property type="entry name" value="OXIDOREDUCTASE-LIKE DOMAIN-CONTAINING PROTEIN 1"/>
    <property type="match status" value="1"/>
</dbReference>
<name>A0A8D2LNR7_VARKO</name>
<dbReference type="PANTHER" id="PTHR21193:SF3">
    <property type="entry name" value="OXIDOREDUCTASE-LIKE DOMAIN-CONTAINING PROTEIN 1"/>
    <property type="match status" value="1"/>
</dbReference>